<feature type="transmembrane region" description="Helical" evidence="6">
    <location>
        <begin position="166"/>
        <end position="190"/>
    </location>
</feature>
<evidence type="ECO:0000256" key="5">
    <source>
        <dbReference type="ARBA" id="ARBA00023136"/>
    </source>
</evidence>
<evidence type="ECO:0000256" key="2">
    <source>
        <dbReference type="ARBA" id="ARBA00022475"/>
    </source>
</evidence>
<reference evidence="7" key="1">
    <citation type="submission" date="2017-08" db="EMBL/GenBank/DDBJ databases">
        <authorList>
            <person name="Imhoff J.F."/>
            <person name="Rahn T."/>
            <person name="Kuenzel S."/>
            <person name="Neulinger S.C."/>
        </authorList>
    </citation>
    <scope>NUCLEOTIDE SEQUENCE</scope>
    <source>
        <strain evidence="7">DSM 9154</strain>
    </source>
</reference>
<evidence type="ECO:0000313" key="8">
    <source>
        <dbReference type="Proteomes" id="UP000778970"/>
    </source>
</evidence>
<comment type="subcellular location">
    <subcellularLocation>
        <location evidence="1">Cell membrane</location>
        <topology evidence="1">Multi-pass membrane protein</topology>
    </subcellularLocation>
</comment>
<feature type="transmembrane region" description="Helical" evidence="6">
    <location>
        <begin position="130"/>
        <end position="154"/>
    </location>
</feature>
<protein>
    <recommendedName>
        <fullName evidence="9">Membrane protein involved in the export of O-antigen and teichoic acid</fullName>
    </recommendedName>
</protein>
<keyword evidence="8" id="KW-1185">Reference proteome</keyword>
<evidence type="ECO:0000256" key="6">
    <source>
        <dbReference type="SAM" id="Phobius"/>
    </source>
</evidence>
<dbReference type="InterPro" id="IPR050833">
    <property type="entry name" value="Poly_Biosynth_Transport"/>
</dbReference>
<reference evidence="7" key="2">
    <citation type="journal article" date="2020" name="Microorganisms">
        <title>Osmotic Adaptation and Compatible Solute Biosynthesis of Phototrophic Bacteria as Revealed from Genome Analyses.</title>
        <authorList>
            <person name="Imhoff J.F."/>
            <person name="Rahn T."/>
            <person name="Kunzel S."/>
            <person name="Keller A."/>
            <person name="Neulinger S.C."/>
        </authorList>
    </citation>
    <scope>NUCLEOTIDE SEQUENCE</scope>
    <source>
        <strain evidence="7">DSM 9154</strain>
    </source>
</reference>
<dbReference type="AlphaFoldDB" id="A0A934QME4"/>
<feature type="transmembrane region" description="Helical" evidence="6">
    <location>
        <begin position="352"/>
        <end position="376"/>
    </location>
</feature>
<gene>
    <name evidence="7" type="ORF">CKO21_18355</name>
</gene>
<keyword evidence="5 6" id="KW-0472">Membrane</keyword>
<dbReference type="GO" id="GO:0005886">
    <property type="term" value="C:plasma membrane"/>
    <property type="evidence" value="ECO:0007669"/>
    <property type="project" value="UniProtKB-SubCell"/>
</dbReference>
<dbReference type="PANTHER" id="PTHR30250">
    <property type="entry name" value="PST FAMILY PREDICTED COLANIC ACID TRANSPORTER"/>
    <property type="match status" value="1"/>
</dbReference>
<accession>A0A934QME4</accession>
<keyword evidence="3 6" id="KW-0812">Transmembrane</keyword>
<sequence>MTDPTACLSLASFDLLEALPALSIRSVFARLSSGLAATASKDWFEPLRHAGILAVGRSGQGVLKLAAVAVAAQTLGASVYGSLVMINAMRKVLAALVFVRSTHLVMRYGAPALEADDPEGFGRTVAFGVWLDALSAVLATATVLAVTGWVGGLLNLPPDTLSAARVFGLCTVFPALTITAHALLQLFGMFRFIALQGVVLPGLQLAGGGLAFALEGGLVTFLVVWFSAIALARVCLLAACVIELRHRGLLAHVAASLHRPRRPGGGAWRYLFGVNAQASMRQVQDRGGVLAAGALFDPGAAALVQVARQLGGALRRPVKTVLSPAILPVLMRQTAGNRWETRRKTLRTFSLASLWVALGLVGGLGALGQSILVTLFGPSFEAAYWVMLIFAIGGGIRMATVTFEPLLASAGRVKILLSAQATALGAHVVLLFTLIPFVGVTGAALAEAFALALHATMLWVLGRQEFSR</sequence>
<feature type="transmembrane region" description="Helical" evidence="6">
    <location>
        <begin position="443"/>
        <end position="462"/>
    </location>
</feature>
<evidence type="ECO:0000313" key="7">
    <source>
        <dbReference type="EMBL" id="MBK1699212.1"/>
    </source>
</evidence>
<evidence type="ECO:0000256" key="1">
    <source>
        <dbReference type="ARBA" id="ARBA00004651"/>
    </source>
</evidence>
<dbReference type="PANTHER" id="PTHR30250:SF31">
    <property type="entry name" value="INNER MEMBRANE PROTEIN YGHQ"/>
    <property type="match status" value="1"/>
</dbReference>
<evidence type="ECO:0008006" key="9">
    <source>
        <dbReference type="Google" id="ProtNLM"/>
    </source>
</evidence>
<feature type="transmembrane region" description="Helical" evidence="6">
    <location>
        <begin position="382"/>
        <end position="403"/>
    </location>
</feature>
<evidence type="ECO:0000256" key="4">
    <source>
        <dbReference type="ARBA" id="ARBA00022989"/>
    </source>
</evidence>
<comment type="caution">
    <text evidence="7">The sequence shown here is derived from an EMBL/GenBank/DDBJ whole genome shotgun (WGS) entry which is preliminary data.</text>
</comment>
<evidence type="ECO:0000256" key="3">
    <source>
        <dbReference type="ARBA" id="ARBA00022692"/>
    </source>
</evidence>
<dbReference type="Proteomes" id="UP000778970">
    <property type="component" value="Unassembled WGS sequence"/>
</dbReference>
<proteinExistence type="predicted"/>
<feature type="transmembrane region" description="Helical" evidence="6">
    <location>
        <begin position="65"/>
        <end position="85"/>
    </location>
</feature>
<dbReference type="RefSeq" id="WP_027289716.1">
    <property type="nucleotide sequence ID" value="NZ_NRRE01000035.1"/>
</dbReference>
<name>A0A934QME4_9PROT</name>
<dbReference type="EMBL" id="NRRE01000035">
    <property type="protein sequence ID" value="MBK1699212.1"/>
    <property type="molecule type" value="Genomic_DNA"/>
</dbReference>
<keyword evidence="2" id="KW-1003">Cell membrane</keyword>
<organism evidence="7 8">
    <name type="scientific">Rhodovibrio salinarum</name>
    <dbReference type="NCBI Taxonomy" id="1087"/>
    <lineage>
        <taxon>Bacteria</taxon>
        <taxon>Pseudomonadati</taxon>
        <taxon>Pseudomonadota</taxon>
        <taxon>Alphaproteobacteria</taxon>
        <taxon>Rhodospirillales</taxon>
        <taxon>Rhodovibrionaceae</taxon>
        <taxon>Rhodovibrio</taxon>
    </lineage>
</organism>
<keyword evidence="4 6" id="KW-1133">Transmembrane helix</keyword>
<feature type="transmembrane region" description="Helical" evidence="6">
    <location>
        <begin position="415"/>
        <end position="437"/>
    </location>
</feature>
<feature type="transmembrane region" description="Helical" evidence="6">
    <location>
        <begin position="210"/>
        <end position="242"/>
    </location>
</feature>